<protein>
    <submittedName>
        <fullName evidence="2">Alpha/beta fold hydrolase</fullName>
    </submittedName>
</protein>
<evidence type="ECO:0000313" key="2">
    <source>
        <dbReference type="EMBL" id="MFC3225642.1"/>
    </source>
</evidence>
<dbReference type="PRINTS" id="PR00412">
    <property type="entry name" value="EPOXHYDRLASE"/>
</dbReference>
<dbReference type="PANTHER" id="PTHR43798:SF33">
    <property type="entry name" value="HYDROLASE, PUTATIVE (AFU_ORTHOLOGUE AFUA_2G14860)-RELATED"/>
    <property type="match status" value="1"/>
</dbReference>
<organism evidence="2 3">
    <name type="scientific">Marinibaculum pumilum</name>
    <dbReference type="NCBI Taxonomy" id="1766165"/>
    <lineage>
        <taxon>Bacteria</taxon>
        <taxon>Pseudomonadati</taxon>
        <taxon>Pseudomonadota</taxon>
        <taxon>Alphaproteobacteria</taxon>
        <taxon>Rhodospirillales</taxon>
        <taxon>Rhodospirillaceae</taxon>
        <taxon>Marinibaculum</taxon>
    </lineage>
</organism>
<keyword evidence="2" id="KW-0378">Hydrolase</keyword>
<dbReference type="Pfam" id="PF00561">
    <property type="entry name" value="Abhydrolase_1"/>
    <property type="match status" value="1"/>
</dbReference>
<dbReference type="Proteomes" id="UP001595528">
    <property type="component" value="Unassembled WGS sequence"/>
</dbReference>
<dbReference type="InterPro" id="IPR029058">
    <property type="entry name" value="AB_hydrolase_fold"/>
</dbReference>
<dbReference type="GO" id="GO:0016787">
    <property type="term" value="F:hydrolase activity"/>
    <property type="evidence" value="ECO:0007669"/>
    <property type="project" value="UniProtKB-KW"/>
</dbReference>
<reference evidence="3" key="1">
    <citation type="journal article" date="2019" name="Int. J. Syst. Evol. Microbiol.">
        <title>The Global Catalogue of Microorganisms (GCM) 10K type strain sequencing project: providing services to taxonomists for standard genome sequencing and annotation.</title>
        <authorList>
            <consortium name="The Broad Institute Genomics Platform"/>
            <consortium name="The Broad Institute Genome Sequencing Center for Infectious Disease"/>
            <person name="Wu L."/>
            <person name="Ma J."/>
        </authorList>
    </citation>
    <scope>NUCLEOTIDE SEQUENCE [LARGE SCALE GENOMIC DNA]</scope>
    <source>
        <strain evidence="3">KCTC 42964</strain>
    </source>
</reference>
<keyword evidence="3" id="KW-1185">Reference proteome</keyword>
<dbReference type="Gene3D" id="3.40.50.1820">
    <property type="entry name" value="alpha/beta hydrolase"/>
    <property type="match status" value="1"/>
</dbReference>
<accession>A0ABV7KTL7</accession>
<dbReference type="InterPro" id="IPR000639">
    <property type="entry name" value="Epox_hydrolase-like"/>
</dbReference>
<gene>
    <name evidence="2" type="ORF">ACFOGJ_00265</name>
</gene>
<comment type="caution">
    <text evidence="2">The sequence shown here is derived from an EMBL/GenBank/DDBJ whole genome shotgun (WGS) entry which is preliminary data.</text>
</comment>
<dbReference type="InterPro" id="IPR050266">
    <property type="entry name" value="AB_hydrolase_sf"/>
</dbReference>
<evidence type="ECO:0000259" key="1">
    <source>
        <dbReference type="Pfam" id="PF00561"/>
    </source>
</evidence>
<dbReference type="EMBL" id="JBHRTR010000002">
    <property type="protein sequence ID" value="MFC3225642.1"/>
    <property type="molecule type" value="Genomic_DNA"/>
</dbReference>
<name>A0ABV7KTL7_9PROT</name>
<dbReference type="PRINTS" id="PR00111">
    <property type="entry name" value="ABHYDROLASE"/>
</dbReference>
<dbReference type="RefSeq" id="WP_379897372.1">
    <property type="nucleotide sequence ID" value="NZ_JBHRTR010000002.1"/>
</dbReference>
<evidence type="ECO:0000313" key="3">
    <source>
        <dbReference type="Proteomes" id="UP001595528"/>
    </source>
</evidence>
<proteinExistence type="predicted"/>
<dbReference type="PANTHER" id="PTHR43798">
    <property type="entry name" value="MONOACYLGLYCEROL LIPASE"/>
    <property type="match status" value="1"/>
</dbReference>
<sequence>MGRTTGIRVRDTILWFDDSGESDLPVVLCLHSLWLDRTMFDGFAAAARGRFRVVRPDFRGQGQSAPATEEVVTMEECADDMEAFIEALGLKEVHLLAQSMGGDVALRLVAKRPDLFASLTMAGSSARGEPEEQMAWIESYIESARRQGGFKGENLDTLMGIMFGESTRNDPSRQAMLQHWRDRMSATNLSLWPAILGVGYRKGILHLLSGIATPTLIISGAEDPVRPPAWSDEVAAGLQNARLVRVPKVGHSPTLEAPEQVLPQILDFIGERALAATA</sequence>
<dbReference type="SUPFAM" id="SSF53474">
    <property type="entry name" value="alpha/beta-Hydrolases"/>
    <property type="match status" value="1"/>
</dbReference>
<feature type="domain" description="AB hydrolase-1" evidence="1">
    <location>
        <begin position="25"/>
        <end position="258"/>
    </location>
</feature>
<dbReference type="InterPro" id="IPR000073">
    <property type="entry name" value="AB_hydrolase_1"/>
</dbReference>